<dbReference type="Gene3D" id="1.10.287.70">
    <property type="match status" value="1"/>
</dbReference>
<evidence type="ECO:0000313" key="22">
    <source>
        <dbReference type="EMBL" id="QRN45439.1"/>
    </source>
</evidence>
<feature type="domain" description="Ionotropic glutamate receptor L-glutamate and glycine-binding" evidence="21">
    <location>
        <begin position="425"/>
        <end position="488"/>
    </location>
</feature>
<evidence type="ECO:0000256" key="17">
    <source>
        <dbReference type="PIRSR" id="PIRSR601508-3"/>
    </source>
</evidence>
<evidence type="ECO:0000256" key="19">
    <source>
        <dbReference type="SAM" id="SignalP"/>
    </source>
</evidence>
<organism evidence="22">
    <name type="scientific">Carausius morosus</name>
    <name type="common">Indian stick insect</name>
    <name type="synonym">Dixippus morosus</name>
    <dbReference type="NCBI Taxonomy" id="7022"/>
    <lineage>
        <taxon>Eukaryota</taxon>
        <taxon>Metazoa</taxon>
        <taxon>Ecdysozoa</taxon>
        <taxon>Arthropoda</taxon>
        <taxon>Hexapoda</taxon>
        <taxon>Insecta</taxon>
        <taxon>Pterygota</taxon>
        <taxon>Neoptera</taxon>
        <taxon>Polyneoptera</taxon>
        <taxon>Phasmatodea</taxon>
        <taxon>Verophasmatodea</taxon>
        <taxon>Anareolatae</taxon>
        <taxon>Lonchodidae</taxon>
        <taxon>Lonchodinae</taxon>
        <taxon>Carausius</taxon>
    </lineage>
</organism>
<dbReference type="SUPFAM" id="SSF53822">
    <property type="entry name" value="Periplasmic binding protein-like I"/>
    <property type="match status" value="1"/>
</dbReference>
<dbReference type="SMART" id="SM00079">
    <property type="entry name" value="PBPe"/>
    <property type="match status" value="1"/>
</dbReference>
<keyword evidence="8 18" id="KW-0472">Membrane</keyword>
<feature type="disulfide bond" evidence="17">
    <location>
        <begin position="733"/>
        <end position="791"/>
    </location>
</feature>
<accession>A0A891XIA2</accession>
<dbReference type="InterPro" id="IPR001320">
    <property type="entry name" value="Iontro_rcpt_C"/>
</dbReference>
<comment type="subcellular location">
    <subcellularLocation>
        <location evidence="14">Postsynaptic cell membrane</location>
        <topology evidence="14">Multi-pass membrane protein</topology>
    </subcellularLocation>
</comment>
<keyword evidence="9 22" id="KW-0675">Receptor</keyword>
<dbReference type="InterPro" id="IPR028082">
    <property type="entry name" value="Peripla_BP_I"/>
</dbReference>
<evidence type="ECO:0000256" key="15">
    <source>
        <dbReference type="PIRSR" id="PIRSR601508-1"/>
    </source>
</evidence>
<evidence type="ECO:0000256" key="16">
    <source>
        <dbReference type="PIRSR" id="PIRSR601508-2"/>
    </source>
</evidence>
<dbReference type="PANTHER" id="PTHR18966">
    <property type="entry name" value="IONOTROPIC GLUTAMATE RECEPTOR"/>
    <property type="match status" value="1"/>
</dbReference>
<keyword evidence="13" id="KW-0407">Ion channel</keyword>
<dbReference type="CDD" id="cd06382">
    <property type="entry name" value="PBP1_iGluR_Kainate"/>
    <property type="match status" value="1"/>
</dbReference>
<evidence type="ECO:0000256" key="11">
    <source>
        <dbReference type="ARBA" id="ARBA00023257"/>
    </source>
</evidence>
<dbReference type="InterPro" id="IPR001828">
    <property type="entry name" value="ANF_lig-bd_rcpt"/>
</dbReference>
<evidence type="ECO:0000256" key="13">
    <source>
        <dbReference type="ARBA" id="ARBA00023303"/>
    </source>
</evidence>
<dbReference type="GO" id="GO:0038023">
    <property type="term" value="F:signaling receptor activity"/>
    <property type="evidence" value="ECO:0007669"/>
    <property type="project" value="InterPro"/>
</dbReference>
<dbReference type="Gene3D" id="3.40.50.2300">
    <property type="match status" value="2"/>
</dbReference>
<feature type="site" description="Interaction with the cone snail toxin Con-ikot-ikot" evidence="16">
    <location>
        <position position="767"/>
    </location>
</feature>
<dbReference type="GO" id="GO:0015276">
    <property type="term" value="F:ligand-gated monoatomic ion channel activity"/>
    <property type="evidence" value="ECO:0007669"/>
    <property type="project" value="InterPro"/>
</dbReference>
<evidence type="ECO:0000256" key="6">
    <source>
        <dbReference type="ARBA" id="ARBA00023018"/>
    </source>
</evidence>
<evidence type="ECO:0000256" key="12">
    <source>
        <dbReference type="ARBA" id="ARBA00023286"/>
    </source>
</evidence>
<keyword evidence="3" id="KW-1003">Cell membrane</keyword>
<sequence>MLVFTAAILLCLSSSTAREQRKESVHIAGLFHTSNSQEEQVFRLAVEMVNSVSPMRRYKLFAHTGKVAENDSFDASQRVCSMLSTGAVAIFGPMSGETSNIVQSICDSKDVPHIEARWDVNQHREAFLVNLYPYKGAFGKVFVDLVRYLEWKRFTIIYEDANSLVRLNELLKIYEPKKGTVTVRQLDRESNNYRELLYGIKKSGEVNYVVDCSADILYDVLIQAQQVGIMADQHNYIITSLDLHTVDMEPFQYGGAKITGVNLVDKMELTSKMADWDSWLLRAGQSMPGYIVDNFKVTSALMYDAVQLFSRALRRMEGLEVNMGRVDCDSYSSWMHGASLINVMKDSDSSFKGLSGLVQFDHEGYRSSFKLDVLKVTSGGLRQIGDWHPNEGLNISTTIEEEPLATDENTLRNKTLVVLISLTKPYIMTKISKDALSGNDRYEGFGIDLIKEMGAILYFNYTFVLHKDSNYGSIKNGEWTGMIREIRDSKADLAITDLTITAERESGADFTMPFMNLGISILYKKPQKAAPELFSFMAPFSMGVWGCMLSVYVGTSVLLFVMGRICPYEWTNPYPCIEEPDELENQFSLPNSLWFTIGSLLQQGSEIAPMAVSTRMVAGIWWFFTLIMVSSYTANLAAFLTVETTTSPFTDVKTLAEQKIVKYGAKRNGATYLFFKESTNQVYQKMFKYMLDNEEDVMSETNEIGEDRVKNKDEDYAFLMESSSIDYIVERHCHLTRVGGLLDNKGYGIAMRKGTPYRNLLTTAVLKLQESGKLTALVDKWWKQERGGGACKDKAASNSPDALGLQNVGGVFLVLGSGTALAAILTVLELLVHVHKTCKKDNLSFREELLAELRFVMRCHGSTKPVRRRHKPEDDHKDEATDDIDFIAMNSYQNGFQFKDPLS</sequence>
<keyword evidence="19" id="KW-0732">Signal</keyword>
<comment type="similarity">
    <text evidence="1">Belongs to the glutamate-gated ion channel (TC 1.A.10.1) family.</text>
</comment>
<keyword evidence="5 18" id="KW-1133">Transmembrane helix</keyword>
<feature type="signal peptide" evidence="19">
    <location>
        <begin position="1"/>
        <end position="17"/>
    </location>
</feature>
<evidence type="ECO:0000256" key="3">
    <source>
        <dbReference type="ARBA" id="ARBA00022475"/>
    </source>
</evidence>
<evidence type="ECO:0000256" key="8">
    <source>
        <dbReference type="ARBA" id="ARBA00023136"/>
    </source>
</evidence>
<keyword evidence="7" id="KW-0406">Ion transport</keyword>
<evidence type="ECO:0000256" key="4">
    <source>
        <dbReference type="ARBA" id="ARBA00022692"/>
    </source>
</evidence>
<evidence type="ECO:0000259" key="21">
    <source>
        <dbReference type="SMART" id="SM00918"/>
    </source>
</evidence>
<keyword evidence="6" id="KW-0770">Synapse</keyword>
<dbReference type="FunFam" id="3.40.190.10:FF:000178">
    <property type="entry name" value="Glutamate receptor subunit"/>
    <property type="match status" value="1"/>
</dbReference>
<feature type="binding site" evidence="15">
    <location>
        <position position="499"/>
    </location>
    <ligand>
        <name>L-glutamate</name>
        <dbReference type="ChEBI" id="CHEBI:29985"/>
    </ligand>
</feature>
<evidence type="ECO:0000259" key="20">
    <source>
        <dbReference type="SMART" id="SM00079"/>
    </source>
</evidence>
<evidence type="ECO:0000256" key="2">
    <source>
        <dbReference type="ARBA" id="ARBA00022448"/>
    </source>
</evidence>
<keyword evidence="17" id="KW-1015">Disulfide bond</keyword>
<dbReference type="PRINTS" id="PR00177">
    <property type="entry name" value="NMDARECEPTOR"/>
</dbReference>
<proteinExistence type="evidence at transcript level"/>
<evidence type="ECO:0000256" key="7">
    <source>
        <dbReference type="ARBA" id="ARBA00023065"/>
    </source>
</evidence>
<dbReference type="Pfam" id="PF01094">
    <property type="entry name" value="ANF_receptor"/>
    <property type="match status" value="1"/>
</dbReference>
<dbReference type="InterPro" id="IPR001508">
    <property type="entry name" value="Iono_Glu_rcpt_met"/>
</dbReference>
<evidence type="ECO:0000256" key="5">
    <source>
        <dbReference type="ARBA" id="ARBA00022989"/>
    </source>
</evidence>
<dbReference type="GO" id="GO:0045211">
    <property type="term" value="C:postsynaptic membrane"/>
    <property type="evidence" value="ECO:0007669"/>
    <property type="project" value="UniProtKB-SubCell"/>
</dbReference>
<keyword evidence="2" id="KW-0813">Transport</keyword>
<feature type="binding site" evidence="15">
    <location>
        <position position="671"/>
    </location>
    <ligand>
        <name>L-glutamate</name>
        <dbReference type="ChEBI" id="CHEBI:29985"/>
    </ligand>
</feature>
<feature type="transmembrane region" description="Helical" evidence="18">
    <location>
        <begin position="533"/>
        <end position="561"/>
    </location>
</feature>
<dbReference type="InterPro" id="IPR019594">
    <property type="entry name" value="Glu/Gly-bd"/>
</dbReference>
<dbReference type="SUPFAM" id="SSF53850">
    <property type="entry name" value="Periplasmic binding protein-like II"/>
    <property type="match status" value="1"/>
</dbReference>
<feature type="transmembrane region" description="Helical" evidence="18">
    <location>
        <begin position="620"/>
        <end position="640"/>
    </location>
</feature>
<keyword evidence="4 18" id="KW-0812">Transmembrane</keyword>
<feature type="chain" id="PRO_5032779848" evidence="19">
    <location>
        <begin position="18"/>
        <end position="903"/>
    </location>
</feature>
<dbReference type="AlphaFoldDB" id="A0A891XIA2"/>
<evidence type="ECO:0000256" key="18">
    <source>
        <dbReference type="SAM" id="Phobius"/>
    </source>
</evidence>
<name>A0A891XIA2_CARMO</name>
<dbReference type="FunFam" id="3.40.190.10:FF:000061">
    <property type="entry name" value="Glutamate receptor, ionotropic kainate"/>
    <property type="match status" value="1"/>
</dbReference>
<dbReference type="InterPro" id="IPR015683">
    <property type="entry name" value="Ionotropic_Glu_rcpt"/>
</dbReference>
<dbReference type="FunFam" id="1.10.287.70:FF:000010">
    <property type="entry name" value="Putative glutamate receptor ionotropic kainate 1"/>
    <property type="match status" value="1"/>
</dbReference>
<feature type="binding site" evidence="15">
    <location>
        <position position="504"/>
    </location>
    <ligand>
        <name>L-glutamate</name>
        <dbReference type="ChEBI" id="CHEBI:29985"/>
    </ligand>
</feature>
<evidence type="ECO:0000256" key="10">
    <source>
        <dbReference type="ARBA" id="ARBA00023180"/>
    </source>
</evidence>
<protein>
    <submittedName>
        <fullName evidence="22">Ionotropic glutamate receptor kainate 2-like isoform X3</fullName>
    </submittedName>
</protein>
<evidence type="ECO:0000256" key="9">
    <source>
        <dbReference type="ARBA" id="ARBA00023170"/>
    </source>
</evidence>
<dbReference type="EMBL" id="MT879311">
    <property type="protein sequence ID" value="QRN45439.1"/>
    <property type="molecule type" value="mRNA"/>
</dbReference>
<keyword evidence="10" id="KW-0325">Glycoprotein</keyword>
<feature type="domain" description="Ionotropic glutamate receptor C-terminal" evidence="20">
    <location>
        <begin position="415"/>
        <end position="784"/>
    </location>
</feature>
<feature type="site" description="Interaction with the cone snail toxin Con-ikot-ikot" evidence="16">
    <location>
        <position position="676"/>
    </location>
</feature>
<dbReference type="Gene3D" id="3.40.190.10">
    <property type="entry name" value="Periplasmic binding protein-like II"/>
    <property type="match status" value="1"/>
</dbReference>
<dbReference type="SMART" id="SM00918">
    <property type="entry name" value="Lig_chan-Glu_bd"/>
    <property type="match status" value="1"/>
</dbReference>
<evidence type="ECO:0000256" key="1">
    <source>
        <dbReference type="ARBA" id="ARBA00008685"/>
    </source>
</evidence>
<keyword evidence="11" id="KW-0628">Postsynaptic cell membrane</keyword>
<feature type="binding site" evidence="15">
    <location>
        <position position="721"/>
    </location>
    <ligand>
        <name>L-glutamate</name>
        <dbReference type="ChEBI" id="CHEBI:29985"/>
    </ligand>
</feature>
<feature type="transmembrane region" description="Helical" evidence="18">
    <location>
        <begin position="808"/>
        <end position="832"/>
    </location>
</feature>
<keyword evidence="12" id="KW-1071">Ligand-gated ion channel</keyword>
<dbReference type="Pfam" id="PF00060">
    <property type="entry name" value="Lig_chan"/>
    <property type="match status" value="1"/>
</dbReference>
<dbReference type="Pfam" id="PF10613">
    <property type="entry name" value="Lig_chan-Glu_bd"/>
    <property type="match status" value="1"/>
</dbReference>
<evidence type="ECO:0000256" key="14">
    <source>
        <dbReference type="ARBA" id="ARBA00034104"/>
    </source>
</evidence>
<reference evidence="22" key="1">
    <citation type="journal article" date="2021" name="J. Neurosci.">
        <title>Neuromodulation Can Be Simple: Myoinhibitory Peptide, Contained in Dedicated Regulatory Pathways, Is the Only Neurally-Mediated Peptide Modulator of Stick Insect Leg Muscle.</title>
        <authorList>
            <person name="Liessem S."/>
            <person name="Kowatschew D."/>
            <person name="Dippel S."/>
            <person name="Blanke A."/>
            <person name="Korsching S."/>
            <person name="Guschlbauer C."/>
            <person name="Hooper S.L."/>
            <person name="Predel R."/>
            <person name="Buschges A."/>
        </authorList>
    </citation>
    <scope>NUCLEOTIDE SEQUENCE</scope>
</reference>